<sequence>MIRAASGPGIMIMTSAVTAKVSSMAGVSRKLGALRETRGCAGRTEPRTYMGALWAP</sequence>
<evidence type="ECO:0000313" key="2">
    <source>
        <dbReference type="Proteomes" id="UP001501666"/>
    </source>
</evidence>
<name>A0ABP6ED00_9ACTN</name>
<dbReference type="Proteomes" id="UP001501666">
    <property type="component" value="Unassembled WGS sequence"/>
</dbReference>
<organism evidence="1 2">
    <name type="scientific">Nonomuraea recticatena</name>
    <dbReference type="NCBI Taxonomy" id="46178"/>
    <lineage>
        <taxon>Bacteria</taxon>
        <taxon>Bacillati</taxon>
        <taxon>Actinomycetota</taxon>
        <taxon>Actinomycetes</taxon>
        <taxon>Streptosporangiales</taxon>
        <taxon>Streptosporangiaceae</taxon>
        <taxon>Nonomuraea</taxon>
    </lineage>
</organism>
<dbReference type="EMBL" id="BAAATE010000009">
    <property type="protein sequence ID" value="GAA2664374.1"/>
    <property type="molecule type" value="Genomic_DNA"/>
</dbReference>
<proteinExistence type="predicted"/>
<protein>
    <submittedName>
        <fullName evidence="1">Uncharacterized protein</fullName>
    </submittedName>
</protein>
<comment type="caution">
    <text evidence="1">The sequence shown here is derived from an EMBL/GenBank/DDBJ whole genome shotgun (WGS) entry which is preliminary data.</text>
</comment>
<keyword evidence="2" id="KW-1185">Reference proteome</keyword>
<gene>
    <name evidence="1" type="ORF">GCM10010412_039770</name>
</gene>
<accession>A0ABP6ED00</accession>
<evidence type="ECO:0000313" key="1">
    <source>
        <dbReference type="EMBL" id="GAA2664374.1"/>
    </source>
</evidence>
<reference evidence="2" key="1">
    <citation type="journal article" date="2019" name="Int. J. Syst. Evol. Microbiol.">
        <title>The Global Catalogue of Microorganisms (GCM) 10K type strain sequencing project: providing services to taxonomists for standard genome sequencing and annotation.</title>
        <authorList>
            <consortium name="The Broad Institute Genomics Platform"/>
            <consortium name="The Broad Institute Genome Sequencing Center for Infectious Disease"/>
            <person name="Wu L."/>
            <person name="Ma J."/>
        </authorList>
    </citation>
    <scope>NUCLEOTIDE SEQUENCE [LARGE SCALE GENOMIC DNA]</scope>
    <source>
        <strain evidence="2">JCM 6835</strain>
    </source>
</reference>